<protein>
    <recommendedName>
        <fullName evidence="5">Autotransporter domain-containing protein</fullName>
    </recommendedName>
</protein>
<dbReference type="Proteomes" id="UP000245217">
    <property type="component" value="Unassembled WGS sequence"/>
</dbReference>
<name>A0A2U2ATI7_9GAMM</name>
<reference evidence="3 4" key="2">
    <citation type="submission" date="2018-05" db="EMBL/GenBank/DDBJ databases">
        <title>Ignatzschineria dubaiensis sp. nov., isolated from necrotic foot tissues of dromedaries (Camelus dromedarius) and associated maggots in Dubai, United Arab Emirates.</title>
        <authorList>
            <person name="Tsang C.C."/>
            <person name="Tang J.Y.M."/>
            <person name="Fong J.Y.H."/>
            <person name="Kinne J."/>
            <person name="Lee H.H."/>
            <person name="Joseph M."/>
            <person name="Jose S."/>
            <person name="Schuster R.K."/>
            <person name="Tang Y."/>
            <person name="Sivakumar S."/>
            <person name="Chen J.H.K."/>
            <person name="Teng J.L.L."/>
            <person name="Lau S.K.P."/>
            <person name="Wernery U."/>
            <person name="Woo P.C.Y."/>
        </authorList>
    </citation>
    <scope>NUCLEOTIDE SEQUENCE [LARGE SCALE GENOMIC DNA]</scope>
    <source>
        <strain evidence="3">UAE-HKU57</strain>
        <strain evidence="4">UAE-HKU58</strain>
    </source>
</reference>
<evidence type="ECO:0000313" key="2">
    <source>
        <dbReference type="EMBL" id="PWD93744.1"/>
    </source>
</evidence>
<evidence type="ECO:0000313" key="3">
    <source>
        <dbReference type="Proteomes" id="UP000245059"/>
    </source>
</evidence>
<keyword evidence="4" id="KW-1185">Reference proteome</keyword>
<accession>A0A2U2ATI7</accession>
<dbReference type="EMBL" id="QEWV01000002">
    <property type="protein sequence ID" value="PWD93744.1"/>
    <property type="molecule type" value="Genomic_DNA"/>
</dbReference>
<sequence>MTFKAGVAYEYEFDTDFNFSTYQTMKVDTGSLKGSSGIVNIGATLKPSETSRFSYDTNLSGYFGKRKGGEISIRVNYEL</sequence>
<dbReference type="Proteomes" id="UP000245059">
    <property type="component" value="Unassembled WGS sequence"/>
</dbReference>
<dbReference type="RefSeq" id="WP_109201065.1">
    <property type="nucleotide sequence ID" value="NZ_QEWS01000002.1"/>
</dbReference>
<evidence type="ECO:0000313" key="4">
    <source>
        <dbReference type="Proteomes" id="UP000245217"/>
    </source>
</evidence>
<proteinExistence type="predicted"/>
<evidence type="ECO:0000313" key="1">
    <source>
        <dbReference type="EMBL" id="PWD88050.1"/>
    </source>
</evidence>
<organism evidence="1 3">
    <name type="scientific">Ignatzschineria cameli</name>
    <dbReference type="NCBI Taxonomy" id="2182793"/>
    <lineage>
        <taxon>Bacteria</taxon>
        <taxon>Pseudomonadati</taxon>
        <taxon>Pseudomonadota</taxon>
        <taxon>Gammaproteobacteria</taxon>
        <taxon>Cardiobacteriales</taxon>
        <taxon>Ignatzschineriaceae</taxon>
        <taxon>Ignatzschineria</taxon>
    </lineage>
</organism>
<comment type="caution">
    <text evidence="1">The sequence shown here is derived from an EMBL/GenBank/DDBJ whole genome shotgun (WGS) entry which is preliminary data.</text>
</comment>
<gene>
    <name evidence="1" type="ORF">DC077_01890</name>
    <name evidence="2" type="ORF">DC078_02645</name>
</gene>
<dbReference type="AlphaFoldDB" id="A0A2U2ATI7"/>
<evidence type="ECO:0008006" key="5">
    <source>
        <dbReference type="Google" id="ProtNLM"/>
    </source>
</evidence>
<dbReference type="EMBL" id="QEWW01000001">
    <property type="protein sequence ID" value="PWD88050.1"/>
    <property type="molecule type" value="Genomic_DNA"/>
</dbReference>
<reference evidence="1" key="1">
    <citation type="journal article" date="2018" name="Genome Announc.">
        <title>Ignatzschineria cameli sp. nov., isolated from necrotic foot tissue of dromedaries (Camelus dromedarius) and associated maggots (Wohlfahrtia species) in Dubai.</title>
        <authorList>
            <person name="Tsang C.C."/>
            <person name="Tang J.Y."/>
            <person name="Fong J.Y."/>
            <person name="Kinne J."/>
            <person name="Lee H.H."/>
            <person name="Joseph M."/>
            <person name="Jose S."/>
            <person name="Schuster R.K."/>
            <person name="Tang Y."/>
            <person name="Sivakumar S."/>
            <person name="Chen J.H."/>
            <person name="Teng J.L."/>
            <person name="Lau S.K."/>
            <person name="Wernery U."/>
            <person name="Woo P.C."/>
        </authorList>
    </citation>
    <scope>NUCLEOTIDE SEQUENCE</scope>
    <source>
        <strain evidence="1">UAE-HKU57</strain>
        <strain evidence="2">UAE-HKU58</strain>
    </source>
</reference>